<dbReference type="InterPro" id="IPR004520">
    <property type="entry name" value="GTPase_MnmE"/>
</dbReference>
<dbReference type="RefSeq" id="WP_089411442.1">
    <property type="nucleotide sequence ID" value="NZ_FZQA01000001.1"/>
</dbReference>
<dbReference type="InterPro" id="IPR027417">
    <property type="entry name" value="P-loop_NTPase"/>
</dbReference>
<comment type="similarity">
    <text evidence="1 7">Belongs to the TRAFAC class TrmE-Era-EngA-EngB-Septin-like GTPase superfamily. TrmE GTPase family.</text>
</comment>
<dbReference type="GO" id="GO:0003924">
    <property type="term" value="F:GTPase activity"/>
    <property type="evidence" value="ECO:0007669"/>
    <property type="project" value="UniProtKB-UniRule"/>
</dbReference>
<protein>
    <recommendedName>
        <fullName evidence="7">tRNA modification GTPase MnmE</fullName>
        <ecNumber evidence="7">3.6.-.-</ecNumber>
    </recommendedName>
</protein>
<evidence type="ECO:0000256" key="4">
    <source>
        <dbReference type="ARBA" id="ARBA00022801"/>
    </source>
</evidence>
<dbReference type="GO" id="GO:0046872">
    <property type="term" value="F:metal ion binding"/>
    <property type="evidence" value="ECO:0007669"/>
    <property type="project" value="UniProtKB-KW"/>
</dbReference>
<dbReference type="Pfam" id="PF12631">
    <property type="entry name" value="MnmE_helical"/>
    <property type="match status" value="1"/>
</dbReference>
<dbReference type="CDD" id="cd14858">
    <property type="entry name" value="TrmE_N"/>
    <property type="match status" value="1"/>
</dbReference>
<feature type="binding site" evidence="7">
    <location>
        <begin position="271"/>
        <end position="274"/>
    </location>
    <ligand>
        <name>GTP</name>
        <dbReference type="ChEBI" id="CHEBI:37565"/>
    </ligand>
</feature>
<comment type="function">
    <text evidence="7">Exhibits a very high intrinsic GTPase hydrolysis rate. Involved in the addition of a carboxymethylaminomethyl (cmnm) group at the wobble position (U34) of certain tRNAs, forming tRNA-cmnm(5)s(2)U34.</text>
</comment>
<keyword evidence="2 7" id="KW-0819">tRNA processing</keyword>
<proteinExistence type="inferred from homology"/>
<evidence type="ECO:0000313" key="10">
    <source>
        <dbReference type="Proteomes" id="UP000198346"/>
    </source>
</evidence>
<dbReference type="InterPro" id="IPR027368">
    <property type="entry name" value="MnmE_dom2"/>
</dbReference>
<evidence type="ECO:0000256" key="2">
    <source>
        <dbReference type="ARBA" id="ARBA00022694"/>
    </source>
</evidence>
<reference evidence="9 10" key="1">
    <citation type="submission" date="2017-07" db="EMBL/GenBank/DDBJ databases">
        <authorList>
            <person name="Sun Z.S."/>
            <person name="Albrecht U."/>
            <person name="Echele G."/>
            <person name="Lee C.C."/>
        </authorList>
    </citation>
    <scope>NUCLEOTIDE SEQUENCE [LARGE SCALE GENOMIC DNA]</scope>
    <source>
        <strain evidence="9 10">CGMCC 1.12710</strain>
    </source>
</reference>
<feature type="binding site" evidence="7">
    <location>
        <position position="252"/>
    </location>
    <ligand>
        <name>Mg(2+)</name>
        <dbReference type="ChEBI" id="CHEBI:18420"/>
    </ligand>
</feature>
<feature type="binding site" evidence="7">
    <location>
        <begin position="246"/>
        <end position="252"/>
    </location>
    <ligand>
        <name>GTP</name>
        <dbReference type="ChEBI" id="CHEBI:37565"/>
    </ligand>
</feature>
<name>A0A239PJM3_9PROT</name>
<comment type="subunit">
    <text evidence="7">Homodimer. Heterotetramer of two MnmE and two MnmG subunits.</text>
</comment>
<feature type="binding site" evidence="7">
    <location>
        <position position="81"/>
    </location>
    <ligand>
        <name>(6S)-5-formyl-5,6,7,8-tetrahydrofolate</name>
        <dbReference type="ChEBI" id="CHEBI:57457"/>
    </ligand>
</feature>
<dbReference type="Gene3D" id="1.20.120.430">
    <property type="entry name" value="tRNA modification GTPase MnmE domain 2"/>
    <property type="match status" value="1"/>
</dbReference>
<keyword evidence="6 7" id="KW-0342">GTP-binding</keyword>
<feature type="binding site" evidence="7">
    <location>
        <position position="24"/>
    </location>
    <ligand>
        <name>(6S)-5-formyl-5,6,7,8-tetrahydrofolate</name>
        <dbReference type="ChEBI" id="CHEBI:57457"/>
    </ligand>
</feature>
<comment type="caution">
    <text evidence="7">Lacks conserved residue(s) required for the propagation of feature annotation.</text>
</comment>
<dbReference type="PANTHER" id="PTHR42714:SF2">
    <property type="entry name" value="TRNA MODIFICATION GTPASE GTPBP3, MITOCHONDRIAL"/>
    <property type="match status" value="1"/>
</dbReference>
<dbReference type="PANTHER" id="PTHR42714">
    <property type="entry name" value="TRNA MODIFICATION GTPASE GTPBP3"/>
    <property type="match status" value="1"/>
</dbReference>
<dbReference type="Gene3D" id="3.30.1360.120">
    <property type="entry name" value="Probable tRNA modification gtpase trme, domain 1"/>
    <property type="match status" value="1"/>
</dbReference>
<feature type="binding site" evidence="7">
    <location>
        <position position="231"/>
    </location>
    <ligand>
        <name>Mg(2+)</name>
        <dbReference type="ChEBI" id="CHEBI:18420"/>
    </ligand>
</feature>
<feature type="binding site" evidence="7">
    <location>
        <position position="120"/>
    </location>
    <ligand>
        <name>(6S)-5-formyl-5,6,7,8-tetrahydrofolate</name>
        <dbReference type="ChEBI" id="CHEBI:57457"/>
    </ligand>
</feature>
<dbReference type="InterPro" id="IPR005225">
    <property type="entry name" value="Small_GTP-bd"/>
</dbReference>
<dbReference type="Gene3D" id="3.40.50.300">
    <property type="entry name" value="P-loop containing nucleotide triphosphate hydrolases"/>
    <property type="match status" value="1"/>
</dbReference>
<evidence type="ECO:0000256" key="5">
    <source>
        <dbReference type="ARBA" id="ARBA00022958"/>
    </source>
</evidence>
<keyword evidence="10" id="KW-1185">Reference proteome</keyword>
<dbReference type="EC" id="3.6.-.-" evidence="7"/>
<dbReference type="PROSITE" id="PS51709">
    <property type="entry name" value="G_TRME"/>
    <property type="match status" value="1"/>
</dbReference>
<feature type="binding site" evidence="7">
    <location>
        <position position="447"/>
    </location>
    <ligand>
        <name>(6S)-5-formyl-5,6,7,8-tetrahydrofolate</name>
        <dbReference type="ChEBI" id="CHEBI:57457"/>
    </ligand>
</feature>
<evidence type="ECO:0000256" key="6">
    <source>
        <dbReference type="ARBA" id="ARBA00023134"/>
    </source>
</evidence>
<keyword evidence="3 7" id="KW-0547">Nucleotide-binding</keyword>
<evidence type="ECO:0000259" key="8">
    <source>
        <dbReference type="PROSITE" id="PS51709"/>
    </source>
</evidence>
<dbReference type="Pfam" id="PF01926">
    <property type="entry name" value="MMR_HSR1"/>
    <property type="match status" value="1"/>
</dbReference>
<dbReference type="Pfam" id="PF10396">
    <property type="entry name" value="TrmE_N"/>
    <property type="match status" value="1"/>
</dbReference>
<dbReference type="NCBIfam" id="NF003661">
    <property type="entry name" value="PRK05291.1-3"/>
    <property type="match status" value="1"/>
</dbReference>
<dbReference type="GO" id="GO:0030488">
    <property type="term" value="P:tRNA methylation"/>
    <property type="evidence" value="ECO:0007669"/>
    <property type="project" value="TreeGrafter"/>
</dbReference>
<evidence type="ECO:0000256" key="7">
    <source>
        <dbReference type="HAMAP-Rule" id="MF_00379"/>
    </source>
</evidence>
<dbReference type="GO" id="GO:0002098">
    <property type="term" value="P:tRNA wobble uridine modification"/>
    <property type="evidence" value="ECO:0007669"/>
    <property type="project" value="TreeGrafter"/>
</dbReference>
<dbReference type="InterPro" id="IPR025867">
    <property type="entry name" value="MnmE_helical"/>
</dbReference>
<feature type="binding site" evidence="7">
    <location>
        <begin position="227"/>
        <end position="232"/>
    </location>
    <ligand>
        <name>GTP</name>
        <dbReference type="ChEBI" id="CHEBI:37565"/>
    </ligand>
</feature>
<keyword evidence="7" id="KW-0479">Metal-binding</keyword>
<dbReference type="EMBL" id="FZQA01000001">
    <property type="protein sequence ID" value="SNT68002.1"/>
    <property type="molecule type" value="Genomic_DNA"/>
</dbReference>
<dbReference type="NCBIfam" id="TIGR00231">
    <property type="entry name" value="small_GTP"/>
    <property type="match status" value="1"/>
</dbReference>
<dbReference type="FunFam" id="3.30.1360.120:FF:000007">
    <property type="entry name" value="tRNA modification GTPase GTPBP3, mitochondrial"/>
    <property type="match status" value="1"/>
</dbReference>
<evidence type="ECO:0000256" key="3">
    <source>
        <dbReference type="ARBA" id="ARBA00022741"/>
    </source>
</evidence>
<feature type="domain" description="TrmE-type G" evidence="8">
    <location>
        <begin position="217"/>
        <end position="371"/>
    </location>
</feature>
<dbReference type="OrthoDB" id="9805918at2"/>
<dbReference type="CDD" id="cd04164">
    <property type="entry name" value="trmE"/>
    <property type="match status" value="1"/>
</dbReference>
<dbReference type="GO" id="GO:0005525">
    <property type="term" value="F:GTP binding"/>
    <property type="evidence" value="ECO:0007669"/>
    <property type="project" value="UniProtKB-UniRule"/>
</dbReference>
<dbReference type="InterPro" id="IPR027266">
    <property type="entry name" value="TrmE/GcvT-like"/>
</dbReference>
<evidence type="ECO:0000256" key="1">
    <source>
        <dbReference type="ARBA" id="ARBA00011043"/>
    </source>
</evidence>
<keyword evidence="7" id="KW-0460">Magnesium</keyword>
<dbReference type="SUPFAM" id="SSF116878">
    <property type="entry name" value="TrmE connector domain"/>
    <property type="match status" value="1"/>
</dbReference>
<dbReference type="InterPro" id="IPR031168">
    <property type="entry name" value="G_TrmE"/>
</dbReference>
<dbReference type="GO" id="GO:0005737">
    <property type="term" value="C:cytoplasm"/>
    <property type="evidence" value="ECO:0007669"/>
    <property type="project" value="UniProtKB-SubCell"/>
</dbReference>
<dbReference type="SUPFAM" id="SSF52540">
    <property type="entry name" value="P-loop containing nucleoside triphosphate hydrolases"/>
    <property type="match status" value="1"/>
</dbReference>
<keyword evidence="7" id="KW-0963">Cytoplasm</keyword>
<dbReference type="Proteomes" id="UP000198346">
    <property type="component" value="Unassembled WGS sequence"/>
</dbReference>
<gene>
    <name evidence="7" type="primary">mnmE</name>
    <name evidence="7" type="synonym">trmE</name>
    <name evidence="9" type="ORF">SAMN06297382_0498</name>
</gene>
<evidence type="ECO:0000313" key="9">
    <source>
        <dbReference type="EMBL" id="SNT68002.1"/>
    </source>
</evidence>
<dbReference type="InterPro" id="IPR018948">
    <property type="entry name" value="GTP-bd_TrmE_N"/>
</dbReference>
<keyword evidence="4 7" id="KW-0378">Hydrolase</keyword>
<comment type="subcellular location">
    <subcellularLocation>
        <location evidence="7">Cytoplasm</location>
    </subcellularLocation>
</comment>
<comment type="cofactor">
    <cofactor evidence="7">
        <name>K(+)</name>
        <dbReference type="ChEBI" id="CHEBI:29103"/>
    </cofactor>
    <text evidence="7">Binds 1 potassium ion per subunit.</text>
</comment>
<dbReference type="AlphaFoldDB" id="A0A239PJM3"/>
<sequence>MTQRADTIFARASGAGRAGVAVFRLSGPEAFAIGERLCGTLPPPRRAALRTLRAPDGEIVDTGLALAFRGPASFTGEDVVELHLHGSRAVEAALYEALAALGARPAEAGEFARRALENGRLDLAQAEALADLIDAETSEQRRQALGQLGGRLSALAEGWRARLIAILAPLEADIDFPDEEDVPAAVAARAGPAIDALMAELRSYQADAARLRAIRSGVAIAILGAPNAGKSSLLNRLAGSDAAIVSPTPGTTRDVIEVRLDLGGLPALLADTAGLRAMTEDEIEAEGMRRALARAENADIRILVADAAAGAAGAADAAGLLRPGDFLVWNKTDLAPAPAREPPEGVQAFALSAKTGEGIGEFIRILTDAARARFRPVHETGLTRLRHARAVAEALDALARARGRIDAAPELAAEDARLAARALGRITGAVDVEDVLDEIFSSFCIGK</sequence>
<keyword evidence="5 7" id="KW-0630">Potassium</keyword>
<dbReference type="InterPro" id="IPR006073">
    <property type="entry name" value="GTP-bd"/>
</dbReference>
<dbReference type="PRINTS" id="PR00326">
    <property type="entry name" value="GTP1OBG"/>
</dbReference>
<organism evidence="9 10">
    <name type="scientific">Amphiplicatus metriothermophilus</name>
    <dbReference type="NCBI Taxonomy" id="1519374"/>
    <lineage>
        <taxon>Bacteria</taxon>
        <taxon>Pseudomonadati</taxon>
        <taxon>Pseudomonadota</taxon>
        <taxon>Alphaproteobacteria</taxon>
        <taxon>Parvularculales</taxon>
        <taxon>Parvularculaceae</taxon>
        <taxon>Amphiplicatus</taxon>
    </lineage>
</organism>
<dbReference type="HAMAP" id="MF_00379">
    <property type="entry name" value="GTPase_MnmE"/>
    <property type="match status" value="1"/>
</dbReference>
<accession>A0A239PJM3</accession>